<dbReference type="Gene3D" id="3.90.1150.10">
    <property type="entry name" value="Aspartate Aminotransferase, domain 1"/>
    <property type="match status" value="1"/>
</dbReference>
<comment type="similarity">
    <text evidence="3">Belongs to the class-III pyridoxal-phosphate-dependent aminotransferase family.</text>
</comment>
<sequence length="440" mass="49089">MIQELSQKNALSKQFAQDYRHCFALNRNSAGFSQTNKELTYTLVSDRMQGAYVEDIDGERYIDLTMGFGSILFGHDYAPVREAITAQLRNSWSVGPISPLAGELAREICATTGVERVAFFNSGTEAVMVAMRMAKAITKKKYIVFFKGAYHGTFDPLLTIRNDPESKLALEAVPGVTQSILNESFLLEYGTAASLEFIRAHHEDIAGVLTEPVQSRNPALQPREYLRELRQITREHNIALIFDEVITGFRIALGGCQEYFGVQADIVTYGKVIGGGLPIGIVAGKAAFLDSLDGGYWKFGDDSAPPVKMTFVAGTFCHHPLAMAASLKILEILRKEDGRILRDLNRTTDEFCSRMNTFFRAEGLRLEIVHFGSLFRFLTPGRHRAIYPQLLLNGVYIWEGRNCFLSTAHDASTLNLLEEKIKLSCRQLVEQGIITPKNRG</sequence>
<dbReference type="SUPFAM" id="SSF53383">
    <property type="entry name" value="PLP-dependent transferases"/>
    <property type="match status" value="1"/>
</dbReference>
<organism evidence="4 5">
    <name type="scientific">Flavilitoribacter nigricans (strain ATCC 23147 / DSM 23189 / NBRC 102662 / NCIMB 1420 / SS-2)</name>
    <name type="common">Lewinella nigricans</name>
    <dbReference type="NCBI Taxonomy" id="1122177"/>
    <lineage>
        <taxon>Bacteria</taxon>
        <taxon>Pseudomonadati</taxon>
        <taxon>Bacteroidota</taxon>
        <taxon>Saprospiria</taxon>
        <taxon>Saprospirales</taxon>
        <taxon>Lewinellaceae</taxon>
        <taxon>Flavilitoribacter</taxon>
    </lineage>
</organism>
<dbReference type="EMBL" id="PDUD01000039">
    <property type="protein sequence ID" value="PHN02492.1"/>
    <property type="molecule type" value="Genomic_DNA"/>
</dbReference>
<dbReference type="InterPro" id="IPR005814">
    <property type="entry name" value="Aminotrans_3"/>
</dbReference>
<dbReference type="PROSITE" id="PS00600">
    <property type="entry name" value="AA_TRANSFER_CLASS_3"/>
    <property type="match status" value="1"/>
</dbReference>
<dbReference type="PANTHER" id="PTHR43713:SF3">
    <property type="entry name" value="GLUTAMATE-1-SEMIALDEHYDE 2,1-AMINOMUTASE 1, CHLOROPLASTIC-RELATED"/>
    <property type="match status" value="1"/>
</dbReference>
<dbReference type="InterPro" id="IPR049704">
    <property type="entry name" value="Aminotrans_3_PPA_site"/>
</dbReference>
<dbReference type="AlphaFoldDB" id="A0A2D0N1R8"/>
<dbReference type="InterPro" id="IPR015421">
    <property type="entry name" value="PyrdxlP-dep_Trfase_major"/>
</dbReference>
<name>A0A2D0N1R8_FLAN2</name>
<dbReference type="GO" id="GO:0008483">
    <property type="term" value="F:transaminase activity"/>
    <property type="evidence" value="ECO:0007669"/>
    <property type="project" value="InterPro"/>
</dbReference>
<dbReference type="OrthoDB" id="9807885at2"/>
<comment type="caution">
    <text evidence="4">The sequence shown here is derived from an EMBL/GenBank/DDBJ whole genome shotgun (WGS) entry which is preliminary data.</text>
</comment>
<evidence type="ECO:0000313" key="4">
    <source>
        <dbReference type="EMBL" id="PHN02492.1"/>
    </source>
</evidence>
<dbReference type="CDD" id="cd00610">
    <property type="entry name" value="OAT_like"/>
    <property type="match status" value="1"/>
</dbReference>
<dbReference type="GO" id="GO:0030170">
    <property type="term" value="F:pyridoxal phosphate binding"/>
    <property type="evidence" value="ECO:0007669"/>
    <property type="project" value="InterPro"/>
</dbReference>
<keyword evidence="2 3" id="KW-0663">Pyridoxal phosphate</keyword>
<accession>A0A2D0N1R8</accession>
<reference evidence="4 5" key="1">
    <citation type="submission" date="2017-10" db="EMBL/GenBank/DDBJ databases">
        <title>The draft genome sequence of Lewinella nigricans NBRC 102662.</title>
        <authorList>
            <person name="Wang K."/>
        </authorList>
    </citation>
    <scope>NUCLEOTIDE SEQUENCE [LARGE SCALE GENOMIC DNA]</scope>
    <source>
        <strain evidence="4 5">NBRC 102662</strain>
    </source>
</reference>
<dbReference type="InterPro" id="IPR015422">
    <property type="entry name" value="PyrdxlP-dep_Trfase_small"/>
</dbReference>
<dbReference type="Pfam" id="PF00202">
    <property type="entry name" value="Aminotran_3"/>
    <property type="match status" value="1"/>
</dbReference>
<dbReference type="Gene3D" id="3.40.640.10">
    <property type="entry name" value="Type I PLP-dependent aspartate aminotransferase-like (Major domain)"/>
    <property type="match status" value="1"/>
</dbReference>
<proteinExistence type="inferred from homology"/>
<dbReference type="InterPro" id="IPR015424">
    <property type="entry name" value="PyrdxlP-dep_Trfase"/>
</dbReference>
<evidence type="ECO:0000256" key="2">
    <source>
        <dbReference type="ARBA" id="ARBA00022898"/>
    </source>
</evidence>
<comment type="cofactor">
    <cofactor evidence="1">
        <name>pyridoxal 5'-phosphate</name>
        <dbReference type="ChEBI" id="CHEBI:597326"/>
    </cofactor>
</comment>
<keyword evidence="5" id="KW-1185">Reference proteome</keyword>
<gene>
    <name evidence="4" type="ORF">CRP01_31435</name>
</gene>
<dbReference type="PANTHER" id="PTHR43713">
    <property type="entry name" value="GLUTAMATE-1-SEMIALDEHYDE 2,1-AMINOMUTASE"/>
    <property type="match status" value="1"/>
</dbReference>
<evidence type="ECO:0000256" key="3">
    <source>
        <dbReference type="RuleBase" id="RU003560"/>
    </source>
</evidence>
<protein>
    <submittedName>
        <fullName evidence="4">Amino acid adenylation protein</fullName>
    </submittedName>
</protein>
<evidence type="ECO:0000256" key="1">
    <source>
        <dbReference type="ARBA" id="ARBA00001933"/>
    </source>
</evidence>
<evidence type="ECO:0000313" key="5">
    <source>
        <dbReference type="Proteomes" id="UP000223913"/>
    </source>
</evidence>
<dbReference type="Proteomes" id="UP000223913">
    <property type="component" value="Unassembled WGS sequence"/>
</dbReference>